<dbReference type="Proteomes" id="UP001180531">
    <property type="component" value="Unassembled WGS sequence"/>
</dbReference>
<sequence>MTDIRDDFLSMARVAAGLLREPAVAMAWDRPSSLPEFAVGGLAGHLAYQVLAVPGILGTPVPREPVVSLLEHYARVEWAGAALDADINVRIRRSGEREAAAGPEALAARVDAAVGELTARLPAEPDRAVRIPFWGPWSLTLDDLLVTRMMELAVHCDDLAVGVGVPTPRFPDGALARVLGLLSALAVRRHGQSAVLRALSRAERAPASIAAF</sequence>
<dbReference type="InterPro" id="IPR024344">
    <property type="entry name" value="MDMPI_metal-binding"/>
</dbReference>
<evidence type="ECO:0000259" key="1">
    <source>
        <dbReference type="Pfam" id="PF11716"/>
    </source>
</evidence>
<dbReference type="EMBL" id="JAVRFI010000001">
    <property type="protein sequence ID" value="MDT0447601.1"/>
    <property type="molecule type" value="Genomic_DNA"/>
</dbReference>
<evidence type="ECO:0000313" key="2">
    <source>
        <dbReference type="EMBL" id="MDT0447601.1"/>
    </source>
</evidence>
<evidence type="ECO:0000313" key="3">
    <source>
        <dbReference type="Proteomes" id="UP001180531"/>
    </source>
</evidence>
<feature type="domain" description="Mycothiol-dependent maleylpyruvate isomerase metal-binding" evidence="1">
    <location>
        <begin position="17"/>
        <end position="160"/>
    </location>
</feature>
<dbReference type="InterPro" id="IPR034660">
    <property type="entry name" value="DinB/YfiT-like"/>
</dbReference>
<dbReference type="SUPFAM" id="SSF109854">
    <property type="entry name" value="DinB/YfiT-like putative metalloenzymes"/>
    <property type="match status" value="1"/>
</dbReference>
<dbReference type="Pfam" id="PF11716">
    <property type="entry name" value="MDMPI_N"/>
    <property type="match status" value="1"/>
</dbReference>
<keyword evidence="2" id="KW-0413">Isomerase</keyword>
<organism evidence="2 3">
    <name type="scientific">Streptomyces hesseae</name>
    <dbReference type="NCBI Taxonomy" id="3075519"/>
    <lineage>
        <taxon>Bacteria</taxon>
        <taxon>Bacillati</taxon>
        <taxon>Actinomycetota</taxon>
        <taxon>Actinomycetes</taxon>
        <taxon>Kitasatosporales</taxon>
        <taxon>Streptomycetaceae</taxon>
        <taxon>Streptomyces</taxon>
    </lineage>
</organism>
<comment type="caution">
    <text evidence="2">The sequence shown here is derived from an EMBL/GenBank/DDBJ whole genome shotgun (WGS) entry which is preliminary data.</text>
</comment>
<name>A0ABU2SG42_9ACTN</name>
<dbReference type="GO" id="GO:0016853">
    <property type="term" value="F:isomerase activity"/>
    <property type="evidence" value="ECO:0007669"/>
    <property type="project" value="UniProtKB-KW"/>
</dbReference>
<accession>A0ABU2SG42</accession>
<proteinExistence type="predicted"/>
<reference evidence="2" key="1">
    <citation type="submission" date="2024-05" db="EMBL/GenBank/DDBJ databases">
        <title>30 novel species of actinomycetes from the DSMZ collection.</title>
        <authorList>
            <person name="Nouioui I."/>
        </authorList>
    </citation>
    <scope>NUCLEOTIDE SEQUENCE</scope>
    <source>
        <strain evidence="2">DSM 40473</strain>
    </source>
</reference>
<dbReference type="Gene3D" id="1.20.120.450">
    <property type="entry name" value="dinb family like domain"/>
    <property type="match status" value="1"/>
</dbReference>
<protein>
    <submittedName>
        <fullName evidence="2">Maleylpyruvate isomerase N-terminal domain-containing protein</fullName>
    </submittedName>
</protein>
<gene>
    <name evidence="2" type="ORF">RM609_00570</name>
</gene>
<dbReference type="RefSeq" id="WP_311606914.1">
    <property type="nucleotide sequence ID" value="NZ_JAVRFI010000001.1"/>
</dbReference>
<keyword evidence="3" id="KW-1185">Reference proteome</keyword>